<evidence type="ECO:0000256" key="8">
    <source>
        <dbReference type="ARBA" id="ARBA00049202"/>
    </source>
</evidence>
<evidence type="ECO:0000256" key="2">
    <source>
        <dbReference type="ARBA" id="ARBA00012750"/>
    </source>
</evidence>
<evidence type="ECO:0000313" key="11">
    <source>
        <dbReference type="EMBL" id="KAK4508123.1"/>
    </source>
</evidence>
<feature type="domain" description="tRNA wybutosine-synthesizing protein" evidence="10">
    <location>
        <begin position="7"/>
        <end position="248"/>
    </location>
</feature>
<dbReference type="PANTHER" id="PTHR48418">
    <property type="entry name" value="TRNA WYBUTOSINE-SYNTHESIZING PROTEIN 3"/>
    <property type="match status" value="1"/>
</dbReference>
<dbReference type="SUPFAM" id="SSF111278">
    <property type="entry name" value="SSo0622-like"/>
    <property type="match status" value="1"/>
</dbReference>
<evidence type="ECO:0000256" key="3">
    <source>
        <dbReference type="ARBA" id="ARBA00022603"/>
    </source>
</evidence>
<name>A0ABR0F4A2_ZASCE</name>
<organism evidence="11 12">
    <name type="scientific">Zasmidium cellare</name>
    <name type="common">Wine cellar mold</name>
    <name type="synonym">Racodium cellare</name>
    <dbReference type="NCBI Taxonomy" id="395010"/>
    <lineage>
        <taxon>Eukaryota</taxon>
        <taxon>Fungi</taxon>
        <taxon>Dikarya</taxon>
        <taxon>Ascomycota</taxon>
        <taxon>Pezizomycotina</taxon>
        <taxon>Dothideomycetes</taxon>
        <taxon>Dothideomycetidae</taxon>
        <taxon>Mycosphaerellales</taxon>
        <taxon>Mycosphaerellaceae</taxon>
        <taxon>Zasmidium</taxon>
    </lineage>
</organism>
<keyword evidence="3" id="KW-0489">Methyltransferase</keyword>
<sequence>MPSKFDEKKAKILAQLSAPEEAYSDLSPKGSVDRGVRELCAEINALDGFVTTSSCAGRMAVYLEGGQQKILPDEEIDDATNAATASAGGGKGGGEWLYVSHDPFEMSSVDATTGGLTTLFGMDASTKPSTPSNLTGIRFVHFRFEPMILHVLTSSLQHAQTAHSAGLAAGFRETGISSIAGSDPTPIVAVRTQGLFLSSIIGYQETSQGTPPTIKPMVTEEYLSTLVRLANRRFAANEERKERFQRALPKPEQTSLDVSKASSTWEPAEERKQRKRAEGLRIREELRQRGEAAAAAKSEPRETSRERIDGEEEDYYAVGLDLEPDVRPP</sequence>
<keyword evidence="4" id="KW-0808">Transferase</keyword>
<feature type="compositionally biased region" description="Basic and acidic residues" evidence="9">
    <location>
        <begin position="268"/>
        <end position="290"/>
    </location>
</feature>
<evidence type="ECO:0000256" key="4">
    <source>
        <dbReference type="ARBA" id="ARBA00022679"/>
    </source>
</evidence>
<evidence type="ECO:0000256" key="7">
    <source>
        <dbReference type="ARBA" id="ARBA00030554"/>
    </source>
</evidence>
<proteinExistence type="inferred from homology"/>
<feature type="compositionally biased region" description="Basic and acidic residues" evidence="9">
    <location>
        <begin position="298"/>
        <end position="308"/>
    </location>
</feature>
<evidence type="ECO:0000259" key="10">
    <source>
        <dbReference type="Pfam" id="PF02676"/>
    </source>
</evidence>
<feature type="compositionally biased region" description="Polar residues" evidence="9">
    <location>
        <begin position="252"/>
        <end position="265"/>
    </location>
</feature>
<evidence type="ECO:0000256" key="9">
    <source>
        <dbReference type="SAM" id="MobiDB-lite"/>
    </source>
</evidence>
<dbReference type="InterPro" id="IPR003827">
    <property type="entry name" value="tRNA_yW-synthesising"/>
</dbReference>
<dbReference type="InterPro" id="IPR036602">
    <property type="entry name" value="tRNA_yW-synthesising-like_sf"/>
</dbReference>
<feature type="region of interest" description="Disordered" evidence="9">
    <location>
        <begin position="241"/>
        <end position="329"/>
    </location>
</feature>
<evidence type="ECO:0000256" key="1">
    <source>
        <dbReference type="ARBA" id="ARBA00008569"/>
    </source>
</evidence>
<protein>
    <recommendedName>
        <fullName evidence="2">tRNA(Phe) 7-[(3-amino-3-carboxypropyl)-4-demethylwyosine(37)-N(4)]-methyltransferase</fullName>
        <ecNumber evidence="2">2.1.1.282</ecNumber>
    </recommendedName>
    <alternativeName>
        <fullName evidence="7">tRNA(Phe) 7-((3-amino-3-carboxypropyl)-4-demethylwyosine(37)-N(4))-methyltransferase</fullName>
    </alternativeName>
</protein>
<evidence type="ECO:0000313" key="12">
    <source>
        <dbReference type="Proteomes" id="UP001305779"/>
    </source>
</evidence>
<dbReference type="Proteomes" id="UP001305779">
    <property type="component" value="Unassembled WGS sequence"/>
</dbReference>
<dbReference type="EMBL" id="JAXOVC010000001">
    <property type="protein sequence ID" value="KAK4508123.1"/>
    <property type="molecule type" value="Genomic_DNA"/>
</dbReference>
<evidence type="ECO:0000256" key="5">
    <source>
        <dbReference type="ARBA" id="ARBA00022691"/>
    </source>
</evidence>
<keyword evidence="5" id="KW-0949">S-adenosyl-L-methionine</keyword>
<dbReference type="EC" id="2.1.1.282" evidence="2"/>
<dbReference type="Gene3D" id="3.30.1960.10">
    <property type="entry name" value="tRNA wybutosine-synthesizing-like"/>
    <property type="match status" value="1"/>
</dbReference>
<comment type="caution">
    <text evidence="11">The sequence shown here is derived from an EMBL/GenBank/DDBJ whole genome shotgun (WGS) entry which is preliminary data.</text>
</comment>
<evidence type="ECO:0000256" key="6">
    <source>
        <dbReference type="ARBA" id="ARBA00022694"/>
    </source>
</evidence>
<reference evidence="11 12" key="1">
    <citation type="journal article" date="2023" name="G3 (Bethesda)">
        <title>A chromosome-level genome assembly of Zasmidium syzygii isolated from banana leaves.</title>
        <authorList>
            <person name="van Westerhoven A.C."/>
            <person name="Mehrabi R."/>
            <person name="Talebi R."/>
            <person name="Steentjes M.B.F."/>
            <person name="Corcolon B."/>
            <person name="Chong P.A."/>
            <person name="Kema G.H.J."/>
            <person name="Seidl M.F."/>
        </authorList>
    </citation>
    <scope>NUCLEOTIDE SEQUENCE [LARGE SCALE GENOMIC DNA]</scope>
    <source>
        <strain evidence="11 12">P124</strain>
    </source>
</reference>
<gene>
    <name evidence="11" type="ORF">PRZ48_001861</name>
</gene>
<comment type="similarity">
    <text evidence="1">Belongs to the TYW3 family.</text>
</comment>
<accession>A0ABR0F4A2</accession>
<keyword evidence="12" id="KW-1185">Reference proteome</keyword>
<keyword evidence="6" id="KW-0819">tRNA processing</keyword>
<comment type="catalytic activity">
    <reaction evidence="8">
        <text>4-demethyl-7-[(3S)-3-amino-3-carboxypropyl]wyosine(37) in tRNA(Phe) + S-adenosyl-L-methionine = 7-[(3S)-3-amino-3-carboxypropyl]wyosine(37) in tRNA(Phe) + S-adenosyl-L-homocysteine + H(+)</text>
        <dbReference type="Rhea" id="RHEA:36635"/>
        <dbReference type="Rhea" id="RHEA-COMP:10378"/>
        <dbReference type="Rhea" id="RHEA-COMP:10379"/>
        <dbReference type="ChEBI" id="CHEBI:15378"/>
        <dbReference type="ChEBI" id="CHEBI:57856"/>
        <dbReference type="ChEBI" id="CHEBI:59789"/>
        <dbReference type="ChEBI" id="CHEBI:73543"/>
        <dbReference type="ChEBI" id="CHEBI:73550"/>
        <dbReference type="EC" id="2.1.1.282"/>
    </reaction>
</comment>
<dbReference type="Pfam" id="PF02676">
    <property type="entry name" value="TYW3"/>
    <property type="match status" value="1"/>
</dbReference>
<dbReference type="PANTHER" id="PTHR48418:SF1">
    <property type="entry name" value="TRNA WYBUTOSINE-SYNTHESIZING PROTEIN 3"/>
    <property type="match status" value="1"/>
</dbReference>